<evidence type="ECO:0000256" key="2">
    <source>
        <dbReference type="ARBA" id="ARBA00022679"/>
    </source>
</evidence>
<evidence type="ECO:0000313" key="5">
    <source>
        <dbReference type="Proteomes" id="UP000036681"/>
    </source>
</evidence>
<organism evidence="5 6">
    <name type="scientific">Ascaris lumbricoides</name>
    <name type="common">Giant roundworm</name>
    <dbReference type="NCBI Taxonomy" id="6252"/>
    <lineage>
        <taxon>Eukaryota</taxon>
        <taxon>Metazoa</taxon>
        <taxon>Ecdysozoa</taxon>
        <taxon>Nematoda</taxon>
        <taxon>Chromadorea</taxon>
        <taxon>Rhabditida</taxon>
        <taxon>Spirurina</taxon>
        <taxon>Ascaridomorpha</taxon>
        <taxon>Ascaridoidea</taxon>
        <taxon>Ascarididae</taxon>
        <taxon>Ascaris</taxon>
    </lineage>
</organism>
<reference evidence="6" key="1">
    <citation type="submission" date="2016-05" db="UniProtKB">
        <authorList>
            <consortium name="WormBaseParasite"/>
        </authorList>
    </citation>
    <scope>IDENTIFICATION</scope>
</reference>
<dbReference type="PANTHER" id="PTHR13563">
    <property type="entry name" value="TRNA (GUANINE-9-) METHYLTRANSFERASE"/>
    <property type="match status" value="1"/>
</dbReference>
<dbReference type="Proteomes" id="UP000036681">
    <property type="component" value="Unplaced"/>
</dbReference>
<dbReference type="WBParaSite" id="ALUE_0000657701-mRNA-1">
    <property type="protein sequence ID" value="ALUE_0000657701-mRNA-1"/>
    <property type="gene ID" value="ALUE_0000657701"/>
</dbReference>
<evidence type="ECO:0000313" key="6">
    <source>
        <dbReference type="WBParaSite" id="ALUE_0000657701-mRNA-1"/>
    </source>
</evidence>
<evidence type="ECO:0000259" key="4">
    <source>
        <dbReference type="PROSITE" id="PS51675"/>
    </source>
</evidence>
<dbReference type="InterPro" id="IPR038459">
    <property type="entry name" value="MT_TRM10-typ_sf"/>
</dbReference>
<proteinExistence type="predicted"/>
<dbReference type="GO" id="GO:0032259">
    <property type="term" value="P:methylation"/>
    <property type="evidence" value="ECO:0007669"/>
    <property type="project" value="UniProtKB-KW"/>
</dbReference>
<dbReference type="PANTHER" id="PTHR13563:SF12">
    <property type="entry name" value="PROTEIN CBG09110"/>
    <property type="match status" value="1"/>
</dbReference>
<dbReference type="PROSITE" id="PS51675">
    <property type="entry name" value="SAM_MT_TRM10"/>
    <property type="match status" value="1"/>
</dbReference>
<name>A0A0M3HUR5_ASCLU</name>
<evidence type="ECO:0000256" key="1">
    <source>
        <dbReference type="ARBA" id="ARBA00022603"/>
    </source>
</evidence>
<keyword evidence="1" id="KW-0489">Methyltransferase</keyword>
<dbReference type="GO" id="GO:0005739">
    <property type="term" value="C:mitochondrion"/>
    <property type="evidence" value="ECO:0007669"/>
    <property type="project" value="TreeGrafter"/>
</dbReference>
<keyword evidence="5" id="KW-1185">Reference proteome</keyword>
<keyword evidence="3" id="KW-0949">S-adenosyl-L-methionine</keyword>
<feature type="domain" description="SAM-dependent MTase TRM10-type" evidence="4">
    <location>
        <begin position="177"/>
        <end position="377"/>
    </location>
</feature>
<keyword evidence="2" id="KW-0808">Transferase</keyword>
<dbReference type="GO" id="GO:0008168">
    <property type="term" value="F:methyltransferase activity"/>
    <property type="evidence" value="ECO:0007669"/>
    <property type="project" value="UniProtKB-KW"/>
</dbReference>
<dbReference type="GO" id="GO:0005654">
    <property type="term" value="C:nucleoplasm"/>
    <property type="evidence" value="ECO:0007669"/>
    <property type="project" value="TreeGrafter"/>
</dbReference>
<sequence>MEVLCRLFRSTRRAHPLVCSYLKQSSSGSSVRPETSTSAADYAEAHRKKLESLKPNETFLSTLNKEQLNVVNKLIKELEVYLWMAPTAPETMSDDHWRRMLTQKNVFERVTFLRYLALTQHRARRDALKKKTNNDELEKQFAAEKEKFDRGGMGYGPGMYQILINPMRNKKRIHQEYGIRVWRSMRLDDKPHIVFDMQFLHEMFERRRNVIGNQMQYLIAENFQREEPFQLTFANFNDQLESNKRLLHDFVGFYNGEHTDQLILPDFVNKSIRQIYPDEKEIVYISRYGREVLDGPLQHKVYVICASYDLNRESIGAARKGSFRAMRLPFKRYVRWQTGPQYLPFINLLRVLDEVYQSNGDWRSALLNNISKRHLRSEEEKSAYAIFNAEKTKEKKRELEELVKMIEDATSNI</sequence>
<accession>A0A0M3HUR5</accession>
<protein>
    <submittedName>
        <fullName evidence="6">SAM-dependent MTase TRM10-type domain-containing protein</fullName>
    </submittedName>
</protein>
<dbReference type="GO" id="GO:0097745">
    <property type="term" value="P:mitochondrial tRNA 5'-end processing"/>
    <property type="evidence" value="ECO:0007669"/>
    <property type="project" value="TreeGrafter"/>
</dbReference>
<evidence type="ECO:0000256" key="3">
    <source>
        <dbReference type="ARBA" id="ARBA00022691"/>
    </source>
</evidence>
<dbReference type="InterPro" id="IPR007356">
    <property type="entry name" value="tRNA_m1G_MeTrfase_euk"/>
</dbReference>
<dbReference type="Gene3D" id="3.40.1280.30">
    <property type="match status" value="1"/>
</dbReference>
<dbReference type="AlphaFoldDB" id="A0A0M3HUR5"/>
<dbReference type="GO" id="GO:0070131">
    <property type="term" value="P:positive regulation of mitochondrial translation"/>
    <property type="evidence" value="ECO:0007669"/>
    <property type="project" value="TreeGrafter"/>
</dbReference>
<dbReference type="InterPro" id="IPR028564">
    <property type="entry name" value="MT_TRM10-typ"/>
</dbReference>
<dbReference type="GO" id="GO:0000049">
    <property type="term" value="F:tRNA binding"/>
    <property type="evidence" value="ECO:0007669"/>
    <property type="project" value="TreeGrafter"/>
</dbReference>